<dbReference type="EMBL" id="WTYB01000002">
    <property type="protein sequence ID" value="MXP39174.1"/>
    <property type="molecule type" value="Genomic_DNA"/>
</dbReference>
<evidence type="ECO:0000313" key="3">
    <source>
        <dbReference type="EMBL" id="MXP39174.1"/>
    </source>
</evidence>
<dbReference type="Proteomes" id="UP000430021">
    <property type="component" value="Unassembled WGS sequence"/>
</dbReference>
<accession>A0A6I4UN16</accession>
<protein>
    <submittedName>
        <fullName evidence="3">DUF1801 domain-containing protein</fullName>
    </submittedName>
</protein>
<comment type="caution">
    <text evidence="3">The sequence shown here is derived from an EMBL/GenBank/DDBJ whole genome shotgun (WGS) entry which is preliminary data.</text>
</comment>
<evidence type="ECO:0000313" key="4">
    <source>
        <dbReference type="Proteomes" id="UP000430021"/>
    </source>
</evidence>
<dbReference type="Pfam" id="PF08818">
    <property type="entry name" value="DUF1801"/>
    <property type="match status" value="1"/>
</dbReference>
<gene>
    <name evidence="2" type="ORF">FHS52_001701</name>
    <name evidence="3" type="ORF">GRI59_11210</name>
</gene>
<dbReference type="RefSeq" id="WP_160761238.1">
    <property type="nucleotide sequence ID" value="NZ_BAAADZ010000010.1"/>
</dbReference>
<evidence type="ECO:0000313" key="2">
    <source>
        <dbReference type="EMBL" id="MBB3775732.1"/>
    </source>
</evidence>
<proteinExistence type="predicted"/>
<organism evidence="3 4">
    <name type="scientific">Erythrobacter ramosus</name>
    <dbReference type="NCBI Taxonomy" id="35811"/>
    <lineage>
        <taxon>Bacteria</taxon>
        <taxon>Pseudomonadati</taxon>
        <taxon>Pseudomonadota</taxon>
        <taxon>Alphaproteobacteria</taxon>
        <taxon>Sphingomonadales</taxon>
        <taxon>Erythrobacteraceae</taxon>
        <taxon>Erythrobacter/Porphyrobacter group</taxon>
        <taxon>Erythrobacter</taxon>
    </lineage>
</organism>
<feature type="domain" description="YdhG-like" evidence="1">
    <location>
        <begin position="25"/>
        <end position="134"/>
    </location>
</feature>
<dbReference type="OrthoDB" id="5951444at2"/>
<sequence length="146" mass="16430">MTEAKTQMTETPVEAFLAAVEPPAKREEARVLDAMFRRVTGEAPKMWGPSIIGYGDYRTTYESGRDVHWMRTGFSPRKAKHSLYLMGGYCDDITAAGRDQKLARLGKYSTGKSCLYVNKLADIDLAVLEDIVAADWQTMLRLFPED</sequence>
<dbReference type="AlphaFoldDB" id="A0A6I4UN16"/>
<evidence type="ECO:0000313" key="5">
    <source>
        <dbReference type="Proteomes" id="UP000548685"/>
    </source>
</evidence>
<evidence type="ECO:0000259" key="1">
    <source>
        <dbReference type="Pfam" id="PF08818"/>
    </source>
</evidence>
<name>A0A6I4UN16_9SPHN</name>
<dbReference type="InterPro" id="IPR014922">
    <property type="entry name" value="YdhG-like"/>
</dbReference>
<reference evidence="2 5" key="2">
    <citation type="submission" date="2020-08" db="EMBL/GenBank/DDBJ databases">
        <title>Genomic Encyclopedia of Type Strains, Phase IV (KMG-IV): sequencing the most valuable type-strain genomes for metagenomic binning, comparative biology and taxonomic classification.</title>
        <authorList>
            <person name="Goeker M."/>
        </authorList>
    </citation>
    <scope>NUCLEOTIDE SEQUENCE [LARGE SCALE GENOMIC DNA]</scope>
    <source>
        <strain evidence="2 5">DSM 8510</strain>
    </source>
</reference>
<dbReference type="Proteomes" id="UP000548685">
    <property type="component" value="Unassembled WGS sequence"/>
</dbReference>
<keyword evidence="5" id="KW-1185">Reference proteome</keyword>
<dbReference type="EMBL" id="JACICE010000002">
    <property type="protein sequence ID" value="MBB3775732.1"/>
    <property type="molecule type" value="Genomic_DNA"/>
</dbReference>
<reference evidence="3 4" key="1">
    <citation type="submission" date="2019-12" db="EMBL/GenBank/DDBJ databases">
        <title>Genomic-based taxomic classification of the family Erythrobacteraceae.</title>
        <authorList>
            <person name="Xu L."/>
        </authorList>
    </citation>
    <scope>NUCLEOTIDE SEQUENCE [LARGE SCALE GENOMIC DNA]</scope>
    <source>
        <strain evidence="3 4">JCM 10282</strain>
    </source>
</reference>